<dbReference type="eggNOG" id="ENOG5031ZPI">
    <property type="taxonomic scope" value="Bacteria"/>
</dbReference>
<protein>
    <submittedName>
        <fullName evidence="2">Uncharacterized protein</fullName>
    </submittedName>
</protein>
<evidence type="ECO:0000313" key="3">
    <source>
        <dbReference type="Proteomes" id="UP000000765"/>
    </source>
</evidence>
<dbReference type="KEGG" id="mul:MUL_2081"/>
<reference evidence="2 3" key="1">
    <citation type="journal article" date="2007" name="Genome Res.">
        <title>Reductive evolution and niche adaptation inferred from the genome of Mycobacterium ulcerans, the causative agent of Buruli ulcer.</title>
        <authorList>
            <person name="Stinear T.P."/>
            <person name="Seemann T."/>
            <person name="Pidot S."/>
            <person name="Frigui W."/>
            <person name="Reysset G."/>
            <person name="Garnier T."/>
            <person name="Meurice G."/>
            <person name="Simon D."/>
            <person name="Bouchier C."/>
            <person name="Ma L."/>
            <person name="Tichit M."/>
            <person name="Porter J.L."/>
            <person name="Ryan J."/>
            <person name="Johnson P.D."/>
            <person name="Davies J.K."/>
            <person name="Jenkin G.A."/>
            <person name="Small P.L."/>
            <person name="Jones L.M."/>
            <person name="Tekaia F."/>
            <person name="Laval F."/>
            <person name="Daffe M."/>
            <person name="Parkhill J."/>
            <person name="Cole S.T."/>
        </authorList>
    </citation>
    <scope>NUCLEOTIDE SEQUENCE [LARGE SCALE GENOMIC DNA]</scope>
    <source>
        <strain evidence="2 3">Agy99</strain>
    </source>
</reference>
<evidence type="ECO:0000256" key="1">
    <source>
        <dbReference type="SAM" id="MobiDB-lite"/>
    </source>
</evidence>
<dbReference type="AlphaFoldDB" id="A0PQ92"/>
<evidence type="ECO:0000313" key="2">
    <source>
        <dbReference type="EMBL" id="ABL04511.1"/>
    </source>
</evidence>
<dbReference type="HOGENOM" id="CLU_1832944_0_0_11"/>
<dbReference type="EMBL" id="CP000325">
    <property type="protein sequence ID" value="ABL04511.1"/>
    <property type="molecule type" value="Genomic_DNA"/>
</dbReference>
<name>A0PQ92_MYCUA</name>
<gene>
    <name evidence="2" type="ordered locus">MUL_2081</name>
</gene>
<accession>A0PQ92</accession>
<dbReference type="Proteomes" id="UP000000765">
    <property type="component" value="Chromosome"/>
</dbReference>
<feature type="region of interest" description="Disordered" evidence="1">
    <location>
        <begin position="1"/>
        <end position="75"/>
    </location>
</feature>
<sequence length="140" mass="15306">MVGKPLSEPAAPAAPQVTNQDGQRQYGEPDEEPVFDMADVVAARHRQQEHKDARAGDVPGAVIDPAPSPACGRHLGDIDAGERLHLSTGHSDSSGWDWLLHVFGSNPIILAHLPEAQTGVITFVLPVRRNHRSEMRRRCR</sequence>
<proteinExistence type="predicted"/>
<organism evidence="2 3">
    <name type="scientific">Mycobacterium ulcerans (strain Agy99)</name>
    <dbReference type="NCBI Taxonomy" id="362242"/>
    <lineage>
        <taxon>Bacteria</taxon>
        <taxon>Bacillati</taxon>
        <taxon>Actinomycetota</taxon>
        <taxon>Actinomycetes</taxon>
        <taxon>Mycobacteriales</taxon>
        <taxon>Mycobacteriaceae</taxon>
        <taxon>Mycobacterium</taxon>
        <taxon>Mycobacterium ulcerans group</taxon>
    </lineage>
</organism>